<feature type="transmembrane region" description="Helical" evidence="1">
    <location>
        <begin position="120"/>
        <end position="140"/>
    </location>
</feature>
<dbReference type="AlphaFoldDB" id="A0A4R7HXQ3"/>
<gene>
    <name evidence="2" type="ORF">BDK89_0804</name>
</gene>
<organism evidence="2 3">
    <name type="scientific">Ilumatobacter fluminis</name>
    <dbReference type="NCBI Taxonomy" id="467091"/>
    <lineage>
        <taxon>Bacteria</taxon>
        <taxon>Bacillati</taxon>
        <taxon>Actinomycetota</taxon>
        <taxon>Acidimicrobiia</taxon>
        <taxon>Acidimicrobiales</taxon>
        <taxon>Ilumatobacteraceae</taxon>
        <taxon>Ilumatobacter</taxon>
    </lineage>
</organism>
<dbReference type="OrthoDB" id="5177307at2"/>
<dbReference type="Proteomes" id="UP000294558">
    <property type="component" value="Unassembled WGS sequence"/>
</dbReference>
<evidence type="ECO:0000313" key="3">
    <source>
        <dbReference type="Proteomes" id="UP000294558"/>
    </source>
</evidence>
<feature type="transmembrane region" description="Helical" evidence="1">
    <location>
        <begin position="20"/>
        <end position="39"/>
    </location>
</feature>
<dbReference type="RefSeq" id="WP_133867706.1">
    <property type="nucleotide sequence ID" value="NZ_JAVJPS010000041.1"/>
</dbReference>
<dbReference type="EMBL" id="SOAU01000001">
    <property type="protein sequence ID" value="TDT15239.1"/>
    <property type="molecule type" value="Genomic_DNA"/>
</dbReference>
<keyword evidence="1" id="KW-0472">Membrane</keyword>
<feature type="transmembrane region" description="Helical" evidence="1">
    <location>
        <begin position="51"/>
        <end position="72"/>
    </location>
</feature>
<keyword evidence="3" id="KW-1185">Reference proteome</keyword>
<reference evidence="2 3" key="1">
    <citation type="submission" date="2019-03" db="EMBL/GenBank/DDBJ databases">
        <title>Sequencing the genomes of 1000 actinobacteria strains.</title>
        <authorList>
            <person name="Klenk H.-P."/>
        </authorList>
    </citation>
    <scope>NUCLEOTIDE SEQUENCE [LARGE SCALE GENOMIC DNA]</scope>
    <source>
        <strain evidence="2 3">DSM 18936</strain>
    </source>
</reference>
<keyword evidence="1" id="KW-0812">Transmembrane</keyword>
<keyword evidence="1" id="KW-1133">Transmembrane helix</keyword>
<protein>
    <submittedName>
        <fullName evidence="2">Uncharacterized protein</fullName>
    </submittedName>
</protein>
<accession>A0A4R7HXQ3</accession>
<evidence type="ECO:0000256" key="1">
    <source>
        <dbReference type="SAM" id="Phobius"/>
    </source>
</evidence>
<sequence length="164" mass="18481">MIAINWANPLEGYAVPFVNVAFITSFVAATVLTLIAIPYGKRRPKGTPFSWGEAMLGSTYAFGVMFLAFGIVPHQFVDHADKELGWDRANIIYGPFDILKPDSLGGWNPITLQYEAVRDIVVVLIHVYFFGLLIFIWNWWQKRGDNVTKELPTSSYGRPLVKKA</sequence>
<comment type="caution">
    <text evidence="2">The sequence shown here is derived from an EMBL/GenBank/DDBJ whole genome shotgun (WGS) entry which is preliminary data.</text>
</comment>
<proteinExistence type="predicted"/>
<name>A0A4R7HXQ3_9ACTN</name>
<evidence type="ECO:0000313" key="2">
    <source>
        <dbReference type="EMBL" id="TDT15239.1"/>
    </source>
</evidence>